<organism evidence="1 2">
    <name type="scientific">Tagetes erecta</name>
    <name type="common">African marigold</name>
    <dbReference type="NCBI Taxonomy" id="13708"/>
    <lineage>
        <taxon>Eukaryota</taxon>
        <taxon>Viridiplantae</taxon>
        <taxon>Streptophyta</taxon>
        <taxon>Embryophyta</taxon>
        <taxon>Tracheophyta</taxon>
        <taxon>Spermatophyta</taxon>
        <taxon>Magnoliopsida</taxon>
        <taxon>eudicotyledons</taxon>
        <taxon>Gunneridae</taxon>
        <taxon>Pentapetalae</taxon>
        <taxon>asterids</taxon>
        <taxon>campanulids</taxon>
        <taxon>Asterales</taxon>
        <taxon>Asteraceae</taxon>
        <taxon>Asteroideae</taxon>
        <taxon>Heliantheae alliance</taxon>
        <taxon>Tageteae</taxon>
        <taxon>Tagetes</taxon>
    </lineage>
</organism>
<name>A0AAD8K5A6_TARER</name>
<accession>A0AAD8K5A6</accession>
<gene>
    <name evidence="1" type="ORF">QVD17_30964</name>
</gene>
<evidence type="ECO:0000313" key="2">
    <source>
        <dbReference type="Proteomes" id="UP001229421"/>
    </source>
</evidence>
<dbReference type="Proteomes" id="UP001229421">
    <property type="component" value="Unassembled WGS sequence"/>
</dbReference>
<keyword evidence="2" id="KW-1185">Reference proteome</keyword>
<reference evidence="1" key="1">
    <citation type="journal article" date="2023" name="bioRxiv">
        <title>Improved chromosome-level genome assembly for marigold (Tagetes erecta).</title>
        <authorList>
            <person name="Jiang F."/>
            <person name="Yuan L."/>
            <person name="Wang S."/>
            <person name="Wang H."/>
            <person name="Xu D."/>
            <person name="Wang A."/>
            <person name="Fan W."/>
        </authorList>
    </citation>
    <scope>NUCLEOTIDE SEQUENCE</scope>
    <source>
        <strain evidence="1">WSJ</strain>
        <tissue evidence="1">Leaf</tissue>
    </source>
</reference>
<dbReference type="EMBL" id="JAUHHV010000008">
    <property type="protein sequence ID" value="KAK1415191.1"/>
    <property type="molecule type" value="Genomic_DNA"/>
</dbReference>
<sequence length="68" mass="7903">MYIHISTPKIGGQKISSSSHLSFSKLKKCIHTHTHTHFWYLKFSTNNQILQLSINLCFQIKRDMISLA</sequence>
<evidence type="ECO:0000313" key="1">
    <source>
        <dbReference type="EMBL" id="KAK1415191.1"/>
    </source>
</evidence>
<comment type="caution">
    <text evidence="1">The sequence shown here is derived from an EMBL/GenBank/DDBJ whole genome shotgun (WGS) entry which is preliminary data.</text>
</comment>
<protein>
    <submittedName>
        <fullName evidence="1">Uncharacterized protein</fullName>
    </submittedName>
</protein>
<proteinExistence type="predicted"/>
<dbReference type="AlphaFoldDB" id="A0AAD8K5A6"/>